<dbReference type="SMART" id="SM00863">
    <property type="entry name" value="tRNA_SAD"/>
    <property type="match status" value="1"/>
</dbReference>
<evidence type="ECO:0000256" key="7">
    <source>
        <dbReference type="ARBA" id="ARBA00022840"/>
    </source>
</evidence>
<gene>
    <name evidence="11" type="primary">alaS</name>
    <name evidence="13" type="ORF">SAMN04488516_102370</name>
</gene>
<dbReference type="GO" id="GO:0005524">
    <property type="term" value="F:ATP binding"/>
    <property type="evidence" value="ECO:0007669"/>
    <property type="project" value="UniProtKB-UniRule"/>
</dbReference>
<dbReference type="InterPro" id="IPR045864">
    <property type="entry name" value="aa-tRNA-synth_II/BPL/LPL"/>
</dbReference>
<accession>A0A1H0C1K5</accession>
<evidence type="ECO:0000256" key="11">
    <source>
        <dbReference type="HAMAP-Rule" id="MF_00036"/>
    </source>
</evidence>
<comment type="similarity">
    <text evidence="1 11">Belongs to the class-II aminoacyl-tRNA synthetase family.</text>
</comment>
<evidence type="ECO:0000256" key="4">
    <source>
        <dbReference type="ARBA" id="ARBA00022723"/>
    </source>
</evidence>
<dbReference type="InterPro" id="IPR018163">
    <property type="entry name" value="Thr/Ala-tRNA-synth_IIc_edit"/>
</dbReference>
<dbReference type="SUPFAM" id="SSF55186">
    <property type="entry name" value="ThrRS/AlaRS common domain"/>
    <property type="match status" value="1"/>
</dbReference>
<dbReference type="Gene3D" id="3.30.54.20">
    <property type="match status" value="1"/>
</dbReference>
<evidence type="ECO:0000259" key="12">
    <source>
        <dbReference type="PROSITE" id="PS50860"/>
    </source>
</evidence>
<name>A0A1H0C1K5_9BACT</name>
<dbReference type="EC" id="6.1.1.7" evidence="11"/>
<feature type="binding site" evidence="11">
    <location>
        <position position="672"/>
    </location>
    <ligand>
        <name>Zn(2+)</name>
        <dbReference type="ChEBI" id="CHEBI:29105"/>
    </ligand>
</feature>
<dbReference type="PANTHER" id="PTHR11777">
    <property type="entry name" value="ALANYL-TRNA SYNTHETASE"/>
    <property type="match status" value="1"/>
</dbReference>
<dbReference type="GO" id="GO:0008270">
    <property type="term" value="F:zinc ion binding"/>
    <property type="evidence" value="ECO:0007669"/>
    <property type="project" value="UniProtKB-UniRule"/>
</dbReference>
<feature type="binding site" evidence="11">
    <location>
        <position position="574"/>
    </location>
    <ligand>
        <name>Zn(2+)</name>
        <dbReference type="ChEBI" id="CHEBI:29105"/>
    </ligand>
</feature>
<keyword evidence="7 11" id="KW-0067">ATP-binding</keyword>
<evidence type="ECO:0000313" key="14">
    <source>
        <dbReference type="Proteomes" id="UP000199602"/>
    </source>
</evidence>
<comment type="domain">
    <text evidence="11">Consists of three domains; the N-terminal catalytic domain, the editing domain and the C-terminal C-Ala domain. The editing domain removes incorrectly charged amino acids, while the C-Ala domain, along with tRNA(Ala), serves as a bridge to cooperatively bring together the editing and aminoacylation centers thus stimulating deacylation of misacylated tRNAs.</text>
</comment>
<dbReference type="Proteomes" id="UP000199602">
    <property type="component" value="Unassembled WGS sequence"/>
</dbReference>
<sequence>MLKSKEIRRKFLEFFAKNGHTIVPSSSLIPKDDPTLLFTNAGMVQFKKVFLGQEKREYVRATTAQKCLRVGGKHNDLENVGRTARHHTFFEMLGNFSFGDYFKKDAIKFAWEFLTKELGLDPLKLYITVYKDDEEAISLWQQVAGVPKERIFRLGEKDNFWSMGDTGPCGPCSEILYDQGENLACGPNCGIGKCDCDRYLEIWNLVFMQYNRDEEGNLNPLPRPSIDTGMGLERISAVCQGVYSNFDSDLFTGIIDALCHKARVEYKADPEIDTALRVIADHLRAMAFMIADGILPSNEGRGYVLRRLIRRAFRFGRVLGFYEPFLNEFLTVVVHEMGEAYPELKESESFASEVILKEEERFAKTLDKGLKILEEALLSLEKSGQKMIGGEVVFRLYDTYGFPIDIVNDIAEKRGFKVDEKGFKQFMEEQKQRAKAAWKGSGEKDIATQFRTLLGKDFKVEFKGYDTLKSQGKILCLLNERGKEVKELSTGEKGFLLSDKTPFYGESGGQVGDTGIIKGENALVSVLTTLKPVKDLIVHQVEVVKGAVQQGEQISLEVQEGVRIATARNHTATHLLHAALRRVLGDHVKQAGSLVEPTRLRFDFTHIKALTPDELKQVEEEVNKVILTGLNVQTDIMEYEQAVKMGAMALFGEKYDQKVRVVKIGDFSIELCGGTHLNNTSQIGLFLIVNEEAVAAGVRRIEALTGTYAYKHVVSLKEILLSAQEELEVNFRQIPEKIKSLIKEYKTLLKENKRLEQKFASDQGKNLLSKKETLSGIDVLAVKVEIEDVGALRKLMDDLRSKMSSGIILLAAAKQGKANLLLSVSKDLHSKFTAPQLIKQVAKEVGGGGGGRPDLAQAGGPLGDKLDKAILKLKEIIKNI</sequence>
<dbReference type="Gene3D" id="3.10.310.40">
    <property type="match status" value="1"/>
</dbReference>
<evidence type="ECO:0000256" key="10">
    <source>
        <dbReference type="ARBA" id="ARBA00023146"/>
    </source>
</evidence>
<dbReference type="NCBIfam" id="TIGR00344">
    <property type="entry name" value="alaS"/>
    <property type="match status" value="1"/>
</dbReference>
<dbReference type="Gene3D" id="3.30.930.10">
    <property type="entry name" value="Bira Bifunctional Protein, Domain 2"/>
    <property type="match status" value="1"/>
</dbReference>
<dbReference type="InterPro" id="IPR050058">
    <property type="entry name" value="Ala-tRNA_ligase"/>
</dbReference>
<keyword evidence="3 11" id="KW-0436">Ligase</keyword>
<dbReference type="OrthoDB" id="9803884at2"/>
<dbReference type="InterPro" id="IPR012947">
    <property type="entry name" value="tRNA_SAD"/>
</dbReference>
<dbReference type="SUPFAM" id="SSF101353">
    <property type="entry name" value="Putative anticodon-binding domain of alanyl-tRNA synthetase (AlaRS)"/>
    <property type="match status" value="1"/>
</dbReference>
<dbReference type="Gene3D" id="6.10.250.550">
    <property type="match status" value="1"/>
</dbReference>
<keyword evidence="11" id="KW-0963">Cytoplasm</keyword>
<dbReference type="GO" id="GO:0006419">
    <property type="term" value="P:alanyl-tRNA aminoacylation"/>
    <property type="evidence" value="ECO:0007669"/>
    <property type="project" value="UniProtKB-UniRule"/>
</dbReference>
<dbReference type="RefSeq" id="WP_092063893.1">
    <property type="nucleotide sequence ID" value="NZ_FNIN01000002.1"/>
</dbReference>
<dbReference type="InterPro" id="IPR009000">
    <property type="entry name" value="Transl_B-barrel_sf"/>
</dbReference>
<dbReference type="InterPro" id="IPR018164">
    <property type="entry name" value="Ala-tRNA-synth_IIc_N"/>
</dbReference>
<keyword evidence="9 11" id="KW-0648">Protein biosynthesis</keyword>
<dbReference type="GO" id="GO:0004813">
    <property type="term" value="F:alanine-tRNA ligase activity"/>
    <property type="evidence" value="ECO:0007669"/>
    <property type="project" value="UniProtKB-UniRule"/>
</dbReference>
<dbReference type="FunFam" id="3.30.980.10:FF:000004">
    <property type="entry name" value="Alanine--tRNA ligase, cytoplasmic"/>
    <property type="match status" value="1"/>
</dbReference>
<keyword evidence="4 11" id="KW-0479">Metal-binding</keyword>
<evidence type="ECO:0000256" key="9">
    <source>
        <dbReference type="ARBA" id="ARBA00022917"/>
    </source>
</evidence>
<dbReference type="EMBL" id="FNIN01000002">
    <property type="protein sequence ID" value="SDN51761.1"/>
    <property type="molecule type" value="Genomic_DNA"/>
</dbReference>
<keyword evidence="10 11" id="KW-0030">Aminoacyl-tRNA synthetase</keyword>
<evidence type="ECO:0000256" key="1">
    <source>
        <dbReference type="ARBA" id="ARBA00008226"/>
    </source>
</evidence>
<dbReference type="SUPFAM" id="SSF50447">
    <property type="entry name" value="Translation proteins"/>
    <property type="match status" value="1"/>
</dbReference>
<evidence type="ECO:0000256" key="6">
    <source>
        <dbReference type="ARBA" id="ARBA00022833"/>
    </source>
</evidence>
<feature type="binding site" evidence="11">
    <location>
        <position position="676"/>
    </location>
    <ligand>
        <name>Zn(2+)</name>
        <dbReference type="ChEBI" id="CHEBI:29105"/>
    </ligand>
</feature>
<keyword evidence="2 11" id="KW-0820">tRNA-binding</keyword>
<evidence type="ECO:0000313" key="13">
    <source>
        <dbReference type="EMBL" id="SDN51761.1"/>
    </source>
</evidence>
<dbReference type="CDD" id="cd00673">
    <property type="entry name" value="AlaRS_core"/>
    <property type="match status" value="1"/>
</dbReference>
<dbReference type="FunFam" id="3.30.930.10:FF:000004">
    <property type="entry name" value="Alanine--tRNA ligase"/>
    <property type="match status" value="1"/>
</dbReference>
<dbReference type="HAMAP" id="MF_00036_B">
    <property type="entry name" value="Ala_tRNA_synth_B"/>
    <property type="match status" value="1"/>
</dbReference>
<dbReference type="Pfam" id="PF01411">
    <property type="entry name" value="tRNA-synt_2c"/>
    <property type="match status" value="1"/>
</dbReference>
<reference evidence="13 14" key="1">
    <citation type="submission" date="2016-10" db="EMBL/GenBank/DDBJ databases">
        <authorList>
            <person name="de Groot N.N."/>
        </authorList>
    </citation>
    <scope>NUCLEOTIDE SEQUENCE [LARGE SCALE GENOMIC DNA]</scope>
    <source>
        <strain evidence="13 14">DSM 15269</strain>
    </source>
</reference>
<dbReference type="Gene3D" id="2.40.30.130">
    <property type="match status" value="1"/>
</dbReference>
<dbReference type="InterPro" id="IPR018162">
    <property type="entry name" value="Ala-tRNA-ligase_IIc_anticod-bd"/>
</dbReference>
<evidence type="ECO:0000256" key="8">
    <source>
        <dbReference type="ARBA" id="ARBA00022884"/>
    </source>
</evidence>
<comment type="catalytic activity">
    <reaction evidence="11">
        <text>tRNA(Ala) + L-alanine + ATP = L-alanyl-tRNA(Ala) + AMP + diphosphate</text>
        <dbReference type="Rhea" id="RHEA:12540"/>
        <dbReference type="Rhea" id="RHEA-COMP:9657"/>
        <dbReference type="Rhea" id="RHEA-COMP:9923"/>
        <dbReference type="ChEBI" id="CHEBI:30616"/>
        <dbReference type="ChEBI" id="CHEBI:33019"/>
        <dbReference type="ChEBI" id="CHEBI:57972"/>
        <dbReference type="ChEBI" id="CHEBI:78442"/>
        <dbReference type="ChEBI" id="CHEBI:78497"/>
        <dbReference type="ChEBI" id="CHEBI:456215"/>
        <dbReference type="EC" id="6.1.1.7"/>
    </reaction>
</comment>
<dbReference type="GO" id="GO:0000049">
    <property type="term" value="F:tRNA binding"/>
    <property type="evidence" value="ECO:0007669"/>
    <property type="project" value="UniProtKB-KW"/>
</dbReference>
<dbReference type="STRING" id="206665.SAMN04488516_102370"/>
<evidence type="ECO:0000256" key="2">
    <source>
        <dbReference type="ARBA" id="ARBA00022555"/>
    </source>
</evidence>
<keyword evidence="14" id="KW-1185">Reference proteome</keyword>
<comment type="subcellular location">
    <subcellularLocation>
        <location evidence="11">Cytoplasm</location>
    </subcellularLocation>
</comment>
<keyword evidence="5 11" id="KW-0547">Nucleotide-binding</keyword>
<dbReference type="AlphaFoldDB" id="A0A1H0C1K5"/>
<feature type="binding site" evidence="11">
    <location>
        <position position="570"/>
    </location>
    <ligand>
        <name>Zn(2+)</name>
        <dbReference type="ChEBI" id="CHEBI:29105"/>
    </ligand>
</feature>
<organism evidence="13 14">
    <name type="scientific">Desulfonauticus submarinus</name>
    <dbReference type="NCBI Taxonomy" id="206665"/>
    <lineage>
        <taxon>Bacteria</taxon>
        <taxon>Pseudomonadati</taxon>
        <taxon>Thermodesulfobacteriota</taxon>
        <taxon>Desulfovibrionia</taxon>
        <taxon>Desulfovibrionales</taxon>
        <taxon>Desulfonauticaceae</taxon>
        <taxon>Desulfonauticus</taxon>
    </lineage>
</organism>
<comment type="cofactor">
    <cofactor evidence="11">
        <name>Zn(2+)</name>
        <dbReference type="ChEBI" id="CHEBI:29105"/>
    </cofactor>
    <text evidence="11">Binds 1 zinc ion per subunit.</text>
</comment>
<dbReference type="FunFam" id="3.30.54.20:FF:000001">
    <property type="entry name" value="Alanine--tRNA ligase"/>
    <property type="match status" value="1"/>
</dbReference>
<dbReference type="InterPro" id="IPR002318">
    <property type="entry name" value="Ala-tRNA-lgiase_IIc"/>
</dbReference>
<keyword evidence="6 11" id="KW-0862">Zinc</keyword>
<dbReference type="Gene3D" id="3.30.980.10">
    <property type="entry name" value="Threonyl-trna Synthetase, Chain A, domain 2"/>
    <property type="match status" value="1"/>
</dbReference>
<dbReference type="InterPro" id="IPR003156">
    <property type="entry name" value="DHHA1_dom"/>
</dbReference>
<evidence type="ECO:0000256" key="3">
    <source>
        <dbReference type="ARBA" id="ARBA00022598"/>
    </source>
</evidence>
<dbReference type="GO" id="GO:0005829">
    <property type="term" value="C:cytosol"/>
    <property type="evidence" value="ECO:0007669"/>
    <property type="project" value="TreeGrafter"/>
</dbReference>
<keyword evidence="8 11" id="KW-0694">RNA-binding</keyword>
<dbReference type="GO" id="GO:0045892">
    <property type="term" value="P:negative regulation of DNA-templated transcription"/>
    <property type="evidence" value="ECO:0007669"/>
    <property type="project" value="TreeGrafter"/>
</dbReference>
<dbReference type="InterPro" id="IPR018165">
    <property type="entry name" value="Ala-tRNA-synth_IIc_core"/>
</dbReference>
<feature type="domain" description="Alanyl-transfer RNA synthetases family profile" evidence="12">
    <location>
        <begin position="2"/>
        <end position="715"/>
    </location>
</feature>
<dbReference type="PANTHER" id="PTHR11777:SF9">
    <property type="entry name" value="ALANINE--TRNA LIGASE, CYTOPLASMIC"/>
    <property type="match status" value="1"/>
</dbReference>
<comment type="function">
    <text evidence="11">Catalyzes the attachment of alanine to tRNA(Ala) in a two-step reaction: alanine is first activated by ATP to form Ala-AMP and then transferred to the acceptor end of tRNA(Ala). Also edits incorrectly charged Ser-tRNA(Ala) and Gly-tRNA(Ala) via its editing domain.</text>
</comment>
<dbReference type="PRINTS" id="PR00980">
    <property type="entry name" value="TRNASYNTHALA"/>
</dbReference>
<dbReference type="Pfam" id="PF07973">
    <property type="entry name" value="tRNA_SAD"/>
    <property type="match status" value="1"/>
</dbReference>
<dbReference type="Pfam" id="PF02272">
    <property type="entry name" value="DHHA1"/>
    <property type="match status" value="1"/>
</dbReference>
<dbReference type="InterPro" id="IPR023033">
    <property type="entry name" value="Ala_tRNA_ligase_euk/bac"/>
</dbReference>
<protein>
    <recommendedName>
        <fullName evidence="11">Alanine--tRNA ligase</fullName>
        <ecNumber evidence="11">6.1.1.7</ecNumber>
    </recommendedName>
    <alternativeName>
        <fullName evidence="11">Alanyl-tRNA synthetase</fullName>
        <shortName evidence="11">AlaRS</shortName>
    </alternativeName>
</protein>
<evidence type="ECO:0000256" key="5">
    <source>
        <dbReference type="ARBA" id="ARBA00022741"/>
    </source>
</evidence>
<proteinExistence type="inferred from homology"/>
<dbReference type="FunFam" id="3.10.310.40:FF:000001">
    <property type="entry name" value="Alanine--tRNA ligase"/>
    <property type="match status" value="1"/>
</dbReference>
<dbReference type="SUPFAM" id="SSF55681">
    <property type="entry name" value="Class II aaRS and biotin synthetases"/>
    <property type="match status" value="1"/>
</dbReference>
<dbReference type="GO" id="GO:0002161">
    <property type="term" value="F:aminoacyl-tRNA deacylase activity"/>
    <property type="evidence" value="ECO:0007669"/>
    <property type="project" value="TreeGrafter"/>
</dbReference>
<dbReference type="PROSITE" id="PS50860">
    <property type="entry name" value="AA_TRNA_LIGASE_II_ALA"/>
    <property type="match status" value="1"/>
</dbReference>